<comment type="caution">
    <text evidence="2">The sequence shown here is derived from an EMBL/GenBank/DDBJ whole genome shotgun (WGS) entry which is preliminary data.</text>
</comment>
<reference evidence="3" key="1">
    <citation type="submission" date="2016-11" db="EMBL/GenBank/DDBJ databases">
        <authorList>
            <person name="Jaros S."/>
            <person name="Januszkiewicz K."/>
            <person name="Wedrychowicz H."/>
        </authorList>
    </citation>
    <scope>NUCLEOTIDE SEQUENCE [LARGE SCALE GENOMIC DNA]</scope>
    <source>
        <strain evidence="3">DSM 4029</strain>
    </source>
</reference>
<gene>
    <name evidence="2" type="ORF">SAMN05444424_0229</name>
</gene>
<evidence type="ECO:0000256" key="1">
    <source>
        <dbReference type="SAM" id="MobiDB-lite"/>
    </source>
</evidence>
<accession>A0AAQ1MAY8</accession>
<protein>
    <submittedName>
        <fullName evidence="2">Uncharacterized protein</fullName>
    </submittedName>
</protein>
<evidence type="ECO:0000313" key="2">
    <source>
        <dbReference type="EMBL" id="SHF65883.1"/>
    </source>
</evidence>
<feature type="region of interest" description="Disordered" evidence="1">
    <location>
        <begin position="1"/>
        <end position="24"/>
    </location>
</feature>
<organism evidence="2 3">
    <name type="scientific">Bittarella massiliensis</name>
    <name type="common">ex Durand et al. 2017</name>
    <dbReference type="NCBI Taxonomy" id="1720313"/>
    <lineage>
        <taxon>Bacteria</taxon>
        <taxon>Bacillati</taxon>
        <taxon>Bacillota</taxon>
        <taxon>Clostridia</taxon>
        <taxon>Eubacteriales</taxon>
        <taxon>Oscillospiraceae</taxon>
        <taxon>Bittarella (ex Durand et al. 2017)</taxon>
    </lineage>
</organism>
<evidence type="ECO:0000313" key="3">
    <source>
        <dbReference type="Proteomes" id="UP000184089"/>
    </source>
</evidence>
<dbReference type="EMBL" id="FQVY01000001">
    <property type="protein sequence ID" value="SHF65883.1"/>
    <property type="molecule type" value="Genomic_DNA"/>
</dbReference>
<name>A0AAQ1MAY8_9FIRM</name>
<dbReference type="AlphaFoldDB" id="A0AAQ1MAY8"/>
<proteinExistence type="predicted"/>
<sequence length="190" mass="19684">MPRKPAPKGGGGRLSPSPAGGSHSTVRHLLLRCSACPLSPPGLPSVPPGASPPSLGPPLLCPVSSLAARHFLFLLSMCPLLPTDVPSAATHHVLYRCLARSLSPLIVSSTAAWRVPSISRSPLLRPVSSLAARHFLFLLSTCPLLPTDVPSAATHRVSSATQRTLYLRSSCPLPLPGVSPPSLGLPSSAQ</sequence>
<dbReference type="Proteomes" id="UP000184089">
    <property type="component" value="Unassembled WGS sequence"/>
</dbReference>